<dbReference type="PROSITE" id="PS00893">
    <property type="entry name" value="NUDIX_BOX"/>
    <property type="match status" value="1"/>
</dbReference>
<dbReference type="InterPro" id="IPR000086">
    <property type="entry name" value="NUDIX_hydrolase_dom"/>
</dbReference>
<dbReference type="EC" id="3.6.1.-" evidence="4"/>
<keyword evidence="2 4" id="KW-0378">Hydrolase</keyword>
<dbReference type="PANTHER" id="PTHR43736">
    <property type="entry name" value="ADP-RIBOSE PYROPHOSPHATASE"/>
    <property type="match status" value="1"/>
</dbReference>
<dbReference type="InterPro" id="IPR020084">
    <property type="entry name" value="NUDIX_hydrolase_CS"/>
</dbReference>
<dbReference type="GO" id="GO:0016787">
    <property type="term" value="F:hydrolase activity"/>
    <property type="evidence" value="ECO:0007669"/>
    <property type="project" value="UniProtKB-KW"/>
</dbReference>
<accession>K8E1F5</accession>
<dbReference type="HOGENOM" id="CLU_037162_7_3_9"/>
<keyword evidence="5" id="KW-1185">Reference proteome</keyword>
<dbReference type="eggNOG" id="COG1051">
    <property type="taxonomic scope" value="Bacteria"/>
</dbReference>
<organism evidence="4 5">
    <name type="scientific">Carnobacterium maltaromaticum LMA28</name>
    <dbReference type="NCBI Taxonomy" id="1234679"/>
    <lineage>
        <taxon>Bacteria</taxon>
        <taxon>Bacillati</taxon>
        <taxon>Bacillota</taxon>
        <taxon>Bacilli</taxon>
        <taxon>Lactobacillales</taxon>
        <taxon>Carnobacteriaceae</taxon>
        <taxon>Carnobacterium</taxon>
    </lineage>
</organism>
<dbReference type="OrthoDB" id="9787476at2"/>
<dbReference type="AlphaFoldDB" id="K8E1F5"/>
<dbReference type="PROSITE" id="PS51462">
    <property type="entry name" value="NUDIX"/>
    <property type="match status" value="1"/>
</dbReference>
<dbReference type="RefSeq" id="WP_016356287.1">
    <property type="nucleotide sequence ID" value="NC_019425.2"/>
</dbReference>
<dbReference type="EMBL" id="HE999757">
    <property type="protein sequence ID" value="CCO09632.2"/>
    <property type="molecule type" value="Genomic_DNA"/>
</dbReference>
<name>K8E1F5_CARML</name>
<comment type="similarity">
    <text evidence="1">Belongs to the Nudix hydrolase family.</text>
</comment>
<dbReference type="InterPro" id="IPR015797">
    <property type="entry name" value="NUDIX_hydrolase-like_dom_sf"/>
</dbReference>
<evidence type="ECO:0000313" key="5">
    <source>
        <dbReference type="Proteomes" id="UP000000212"/>
    </source>
</evidence>
<dbReference type="Pfam" id="PF00293">
    <property type="entry name" value="NUDIX"/>
    <property type="match status" value="1"/>
</dbReference>
<evidence type="ECO:0000256" key="2">
    <source>
        <dbReference type="ARBA" id="ARBA00022801"/>
    </source>
</evidence>
<feature type="domain" description="Nudix hydrolase" evidence="3">
    <location>
        <begin position="17"/>
        <end position="149"/>
    </location>
</feature>
<dbReference type="Proteomes" id="UP000000212">
    <property type="component" value="Chromosome"/>
</dbReference>
<dbReference type="SUPFAM" id="SSF55811">
    <property type="entry name" value="Nudix"/>
    <property type="match status" value="1"/>
</dbReference>
<dbReference type="KEGG" id="cml:BN424_149"/>
<evidence type="ECO:0000256" key="1">
    <source>
        <dbReference type="ARBA" id="ARBA00005582"/>
    </source>
</evidence>
<evidence type="ECO:0000259" key="3">
    <source>
        <dbReference type="PROSITE" id="PS51462"/>
    </source>
</evidence>
<dbReference type="Gene3D" id="3.90.79.10">
    <property type="entry name" value="Nucleoside Triphosphate Pyrophosphohydrolase"/>
    <property type="match status" value="1"/>
</dbReference>
<dbReference type="PANTHER" id="PTHR43736:SF1">
    <property type="entry name" value="DIHYDRONEOPTERIN TRIPHOSPHATE DIPHOSPHATASE"/>
    <property type="match status" value="1"/>
</dbReference>
<dbReference type="STRING" id="1234679.BN424_149"/>
<proteinExistence type="inferred from homology"/>
<reference evidence="5" key="1">
    <citation type="journal article" date="2013" name="Genome Announc.">
        <title>Complete Chromosome Sequence of Carnobacterium maltaromaticum LMA 28.</title>
        <authorList>
            <person name="Cailliez-Grimal C."/>
            <person name="Chaillou S."/>
            <person name="Anba-Mondoloni J."/>
            <person name="Loux V."/>
            <person name="Afzal M.I."/>
            <person name="Rahman A."/>
            <person name="Kergourlay G."/>
            <person name="Champomier-Verges M.C."/>
            <person name="Zagorec M."/>
            <person name="Dalgaard P."/>
            <person name="Leisner J.J."/>
            <person name="Prevost H."/>
            <person name="Revol-Junelles A.M."/>
            <person name="Borges F."/>
        </authorList>
    </citation>
    <scope>NUCLEOTIDE SEQUENCE</scope>
    <source>
        <strain evidence="5">LMA28</strain>
    </source>
</reference>
<sequence>MEDYLLNLRKEVGNRPLVVAGVSIIVLKKREILLIKRSDNGLWGLSAGSIELNEDPKNAICRELVEETGLITKKIDLRLLNVFGGKDFLYTYPNGDVCSFVISSFLTECFTGTILKQTDESTDCRFFSLTSLPTNILKHEKLIIDDFKKILLVK</sequence>
<evidence type="ECO:0000313" key="4">
    <source>
        <dbReference type="EMBL" id="CCO09632.2"/>
    </source>
</evidence>
<gene>
    <name evidence="4" type="ORF">BN424_149</name>
</gene>
<protein>
    <submittedName>
        <fullName evidence="4">NUDIX domain protein</fullName>
        <ecNumber evidence="4">3.6.1.-</ecNumber>
    </submittedName>
</protein>